<evidence type="ECO:0000313" key="3">
    <source>
        <dbReference type="Proteomes" id="UP000242310"/>
    </source>
</evidence>
<comment type="caution">
    <text evidence="2">The sequence shown here is derived from an EMBL/GenBank/DDBJ whole genome shotgun (WGS) entry which is preliminary data.</text>
</comment>
<reference evidence="2 3" key="1">
    <citation type="submission" date="2018-03" db="EMBL/GenBank/DDBJ databases">
        <title>Genomic Encyclopedia of Type Strains, Phase III (KMG-III): the genomes of soil and plant-associated and newly described type strains.</title>
        <authorList>
            <person name="Whitman W."/>
        </authorList>
    </citation>
    <scope>NUCLEOTIDE SEQUENCE [LARGE SCALE GENOMIC DNA]</scope>
    <source>
        <strain evidence="2 3">CGMCC 1.07653</strain>
    </source>
</reference>
<feature type="transmembrane region" description="Helical" evidence="1">
    <location>
        <begin position="49"/>
        <end position="76"/>
    </location>
</feature>
<dbReference type="Proteomes" id="UP000242310">
    <property type="component" value="Unassembled WGS sequence"/>
</dbReference>
<gene>
    <name evidence="2" type="ORF">B0H94_107163</name>
</gene>
<feature type="transmembrane region" description="Helical" evidence="1">
    <location>
        <begin position="134"/>
        <end position="157"/>
    </location>
</feature>
<sequence>MNCLQSLQMKQRRHFYRTFFLSILLGTITFIGLYPFFTLLQSVSSFYQLTFWQFTAFTAALFPLHAMIHLGAFWLFKYKVKPKIMKRKRKFYFYYKHADPAPRNIYLMSLLAPFVCLSGPLFIGAAAFPALMPYFLFAAAVNTGISFADLRFALLLLKTPRQAYIESRHNHIDILTKEPSSAS</sequence>
<protein>
    <submittedName>
        <fullName evidence="2">Putative zincin peptidase</fullName>
    </submittedName>
</protein>
<keyword evidence="1" id="KW-0472">Membrane</keyword>
<keyword evidence="3" id="KW-1185">Reference proteome</keyword>
<dbReference type="RefSeq" id="WP_106588804.1">
    <property type="nucleotide sequence ID" value="NZ_PYAV01000007.1"/>
</dbReference>
<dbReference type="InterPro" id="IPR021683">
    <property type="entry name" value="DUF3267"/>
</dbReference>
<dbReference type="OrthoDB" id="2360495at2"/>
<dbReference type="Pfam" id="PF11667">
    <property type="entry name" value="DUF3267"/>
    <property type="match status" value="1"/>
</dbReference>
<name>A0A2P8HG06_9BACI</name>
<feature type="transmembrane region" description="Helical" evidence="1">
    <location>
        <begin position="105"/>
        <end position="128"/>
    </location>
</feature>
<evidence type="ECO:0000313" key="2">
    <source>
        <dbReference type="EMBL" id="PSL45158.1"/>
    </source>
</evidence>
<evidence type="ECO:0000256" key="1">
    <source>
        <dbReference type="SAM" id="Phobius"/>
    </source>
</evidence>
<dbReference type="AlphaFoldDB" id="A0A2P8HG06"/>
<dbReference type="EMBL" id="PYAV01000007">
    <property type="protein sequence ID" value="PSL45158.1"/>
    <property type="molecule type" value="Genomic_DNA"/>
</dbReference>
<feature type="transmembrane region" description="Helical" evidence="1">
    <location>
        <begin position="15"/>
        <end position="37"/>
    </location>
</feature>
<proteinExistence type="predicted"/>
<accession>A0A2P8HG06</accession>
<keyword evidence="1" id="KW-1133">Transmembrane helix</keyword>
<organism evidence="2 3">
    <name type="scientific">Salsuginibacillus halophilus</name>
    <dbReference type="NCBI Taxonomy" id="517424"/>
    <lineage>
        <taxon>Bacteria</taxon>
        <taxon>Bacillati</taxon>
        <taxon>Bacillota</taxon>
        <taxon>Bacilli</taxon>
        <taxon>Bacillales</taxon>
        <taxon>Bacillaceae</taxon>
        <taxon>Salsuginibacillus</taxon>
    </lineage>
</organism>
<keyword evidence="1" id="KW-0812">Transmembrane</keyword>